<dbReference type="Gene3D" id="1.10.630.10">
    <property type="entry name" value="Cytochrome P450"/>
    <property type="match status" value="1"/>
</dbReference>
<proteinExistence type="evidence at transcript level"/>
<dbReference type="GO" id="GO:0016712">
    <property type="term" value="F:oxidoreductase activity, acting on paired donors, with incorporation or reduction of molecular oxygen, reduced flavin or flavoprotein as one donor, and incorporation of one atom of oxygen"/>
    <property type="evidence" value="ECO:0007669"/>
    <property type="project" value="TreeGrafter"/>
</dbReference>
<dbReference type="InterPro" id="IPR050182">
    <property type="entry name" value="Cytochrome_P450_fam2"/>
</dbReference>
<evidence type="ECO:0000256" key="5">
    <source>
        <dbReference type="ARBA" id="ARBA00023004"/>
    </source>
</evidence>
<comment type="cofactor">
    <cofactor evidence="1 7">
        <name>heme</name>
        <dbReference type="ChEBI" id="CHEBI:30413"/>
    </cofactor>
</comment>
<dbReference type="InterPro" id="IPR001128">
    <property type="entry name" value="Cyt_P450"/>
</dbReference>
<evidence type="ECO:0000256" key="1">
    <source>
        <dbReference type="ARBA" id="ARBA00001971"/>
    </source>
</evidence>
<evidence type="ECO:0000256" key="8">
    <source>
        <dbReference type="SAM" id="Phobius"/>
    </source>
</evidence>
<dbReference type="GO" id="GO:0005737">
    <property type="term" value="C:cytoplasm"/>
    <property type="evidence" value="ECO:0007669"/>
    <property type="project" value="TreeGrafter"/>
</dbReference>
<gene>
    <name evidence="9" type="primary">cyp3201b1</name>
</gene>
<dbReference type="PANTHER" id="PTHR24300">
    <property type="entry name" value="CYTOCHROME P450 508A4-RELATED"/>
    <property type="match status" value="1"/>
</dbReference>
<dbReference type="PANTHER" id="PTHR24300:SF403">
    <property type="entry name" value="CYTOCHROME P450 306A1"/>
    <property type="match status" value="1"/>
</dbReference>
<dbReference type="FunFam" id="1.10.630.10:FF:000036">
    <property type="entry name" value="CYtochrome P450 family"/>
    <property type="match status" value="1"/>
</dbReference>
<name>A0A1J1DVP9_9MYRI</name>
<keyword evidence="5 7" id="KW-0408">Iron</keyword>
<dbReference type="Pfam" id="PF00067">
    <property type="entry name" value="p450"/>
    <property type="match status" value="1"/>
</dbReference>
<evidence type="ECO:0000256" key="3">
    <source>
        <dbReference type="ARBA" id="ARBA00022723"/>
    </source>
</evidence>
<feature type="binding site" description="axial binding residue" evidence="7">
    <location>
        <position position="445"/>
    </location>
    <ligand>
        <name>heme</name>
        <dbReference type="ChEBI" id="CHEBI:30413"/>
    </ligand>
    <ligandPart>
        <name>Fe</name>
        <dbReference type="ChEBI" id="CHEBI:18248"/>
    </ligandPart>
</feature>
<organism evidence="9">
    <name type="scientific">Chamberlinius hualienensis</name>
    <dbReference type="NCBI Taxonomy" id="1551368"/>
    <lineage>
        <taxon>Eukaryota</taxon>
        <taxon>Metazoa</taxon>
        <taxon>Ecdysozoa</taxon>
        <taxon>Arthropoda</taxon>
        <taxon>Myriapoda</taxon>
        <taxon>Diplopoda</taxon>
        <taxon>Helminthomorpha</taxon>
        <taxon>Polydesmida</taxon>
        <taxon>Paradoxosomatidae</taxon>
        <taxon>Chamberlinius</taxon>
    </lineage>
</organism>
<feature type="transmembrane region" description="Helical" evidence="8">
    <location>
        <begin position="12"/>
        <end position="28"/>
    </location>
</feature>
<protein>
    <submittedName>
        <fullName evidence="9">Cytochrome P450 3201B1</fullName>
    </submittedName>
</protein>
<keyword evidence="7" id="KW-0349">Heme</keyword>
<comment type="similarity">
    <text evidence="2">Belongs to the cytochrome P450 family.</text>
</comment>
<dbReference type="AlphaFoldDB" id="A0A1J1DVP9"/>
<dbReference type="EMBL" id="LC125388">
    <property type="protein sequence ID" value="BAV93938.1"/>
    <property type="molecule type" value="mRNA"/>
</dbReference>
<keyword evidence="6" id="KW-0503">Monooxygenase</keyword>
<dbReference type="GO" id="GO:0020037">
    <property type="term" value="F:heme binding"/>
    <property type="evidence" value="ECO:0007669"/>
    <property type="project" value="InterPro"/>
</dbReference>
<dbReference type="BRENDA" id="1.14.14.77">
    <property type="organism ID" value="14647"/>
</dbReference>
<dbReference type="GO" id="GO:0005506">
    <property type="term" value="F:iron ion binding"/>
    <property type="evidence" value="ECO:0007669"/>
    <property type="project" value="InterPro"/>
</dbReference>
<keyword evidence="3 7" id="KW-0479">Metal-binding</keyword>
<reference evidence="9" key="1">
    <citation type="journal article" date="2017" name="FEBS Open Bio">
        <title>A novel cytochrome P450, CYP3201B1, is involved in (R)-mandelonitrile biosynthesis in a cyanogenic millipede.</title>
        <authorList>
            <person name="Yamaguchi T."/>
            <person name="Kuwahara Y."/>
            <person name="Asano Y."/>
        </authorList>
    </citation>
    <scope>NUCLEOTIDE SEQUENCE</scope>
</reference>
<dbReference type="PRINTS" id="PR00463">
    <property type="entry name" value="EP450I"/>
</dbReference>
<dbReference type="GO" id="GO:0006805">
    <property type="term" value="P:xenobiotic metabolic process"/>
    <property type="evidence" value="ECO:0007669"/>
    <property type="project" value="TreeGrafter"/>
</dbReference>
<dbReference type="GO" id="GO:0006082">
    <property type="term" value="P:organic acid metabolic process"/>
    <property type="evidence" value="ECO:0007669"/>
    <property type="project" value="TreeGrafter"/>
</dbReference>
<sequence length="501" mass="57939">MAPSVDQWSIWQLILIAVISLLVIRWIYRTLWQIKHFPPGPWGLPILGYLPWIDVKAHVSFDKLKEKYGSIYSIKLGAKTVVILADWASVKATLVDQNQIFSGRPPSRTFDVATQRSTVSFSDGEVWKNQRRLTVKCLRNVGMGRKTMEDMVIDSVHDIMEFLKSQDNKVICMNSVFFKPLLNNVWKLTASHEVAGSKDDDQFEDAVNKIICSIRNNNPVNFFSWLRFAPPNGFGYWEFIRDNKRLWGYLKKEIDKHIQNWKAGNEQDFIDEYISAIKKHESQPNAKPEGHLTYKRLNATLWDLFVAGVDTTNATTLWGMLYLIVFPEVQKKVQEELDREIGRERLPSLDDMPRLPYLDAFIMETHRYASISRLSLAHCPTKTTKVLGYTIPKGTPCFQCIYGVHRDPKIWKDPFAFRPERFIDENNEAKWPQYLMPYSIGPRACIGEQVAQMELQLIFGCLLHTFNFSAPPGKPTPTLEPEIALVQRPRPYSLLIQIRKD</sequence>
<dbReference type="InterPro" id="IPR002401">
    <property type="entry name" value="Cyt_P450_E_grp-I"/>
</dbReference>
<dbReference type="KEGG" id="ag:BAV93938"/>
<dbReference type="SUPFAM" id="SSF48264">
    <property type="entry name" value="Cytochrome P450"/>
    <property type="match status" value="1"/>
</dbReference>
<evidence type="ECO:0000256" key="7">
    <source>
        <dbReference type="PIRSR" id="PIRSR602401-1"/>
    </source>
</evidence>
<accession>A0A1J1DVP9</accession>
<keyword evidence="4" id="KW-0560">Oxidoreductase</keyword>
<keyword evidence="8" id="KW-1133">Transmembrane helix</keyword>
<evidence type="ECO:0000256" key="6">
    <source>
        <dbReference type="ARBA" id="ARBA00023033"/>
    </source>
</evidence>
<dbReference type="GO" id="GO:0008395">
    <property type="term" value="F:steroid hydroxylase activity"/>
    <property type="evidence" value="ECO:0007669"/>
    <property type="project" value="TreeGrafter"/>
</dbReference>
<dbReference type="InterPro" id="IPR036396">
    <property type="entry name" value="Cyt_P450_sf"/>
</dbReference>
<keyword evidence="8" id="KW-0812">Transmembrane</keyword>
<keyword evidence="8" id="KW-0472">Membrane</keyword>
<evidence type="ECO:0000256" key="2">
    <source>
        <dbReference type="ARBA" id="ARBA00010617"/>
    </source>
</evidence>
<dbReference type="PRINTS" id="PR00385">
    <property type="entry name" value="P450"/>
</dbReference>
<evidence type="ECO:0000313" key="9">
    <source>
        <dbReference type="EMBL" id="BAV93938.1"/>
    </source>
</evidence>
<evidence type="ECO:0000256" key="4">
    <source>
        <dbReference type="ARBA" id="ARBA00023002"/>
    </source>
</evidence>